<sequence length="142" mass="16180">MDTAKGFRKTYGGLKKIGDVEWGTAPTFDEHIERKPSWIFKDKDFPSIVTLDRQGFRGPAGLYLRREGILSMELVYKARGRMARRGRYAQQRPVTSCPAASVESEIRPSSERLPHEGRVRCGRSPVRHEPPFQLGGDRPPER</sequence>
<reference evidence="2 3" key="1">
    <citation type="journal article" date="2020" name="Genome Biol. Evol.">
        <title>Rhizobium dioscoreae sp. nov., a plant growth-promoting bacterium isolated from yam (Dioscorea species).</title>
        <authorList>
            <person name="Ouyabe M."/>
            <person name="Tanaka N."/>
            <person name="Shiwa Y."/>
            <person name="Fujita N."/>
            <person name="Kikuno H."/>
            <person name="Babil P."/>
            <person name="Shiwachi H."/>
        </authorList>
    </citation>
    <scope>NUCLEOTIDE SEQUENCE [LARGE SCALE GENOMIC DNA]</scope>
    <source>
        <strain evidence="2 3">S-93</strain>
    </source>
</reference>
<evidence type="ECO:0000313" key="2">
    <source>
        <dbReference type="EMBL" id="GES53682.1"/>
    </source>
</evidence>
<dbReference type="EMBL" id="BLAJ01000024">
    <property type="protein sequence ID" value="GES53682.1"/>
    <property type="molecule type" value="Genomic_DNA"/>
</dbReference>
<evidence type="ECO:0000256" key="1">
    <source>
        <dbReference type="SAM" id="MobiDB-lite"/>
    </source>
</evidence>
<protein>
    <submittedName>
        <fullName evidence="2">Uncharacterized protein</fullName>
    </submittedName>
</protein>
<organism evidence="2 3">
    <name type="scientific">Rhizobium dioscoreae</name>
    <dbReference type="NCBI Taxonomy" id="2653122"/>
    <lineage>
        <taxon>Bacteria</taxon>
        <taxon>Pseudomonadati</taxon>
        <taxon>Pseudomonadota</taxon>
        <taxon>Alphaproteobacteria</taxon>
        <taxon>Hyphomicrobiales</taxon>
        <taxon>Rhizobiaceae</taxon>
        <taxon>Rhizobium/Agrobacterium group</taxon>
        <taxon>Rhizobium</taxon>
    </lineage>
</organism>
<gene>
    <name evidence="2" type="ORF">RsS93_62960</name>
</gene>
<feature type="compositionally biased region" description="Basic and acidic residues" evidence="1">
    <location>
        <begin position="104"/>
        <end position="119"/>
    </location>
</feature>
<keyword evidence="3" id="KW-1185">Reference proteome</keyword>
<comment type="caution">
    <text evidence="2">The sequence shown here is derived from an EMBL/GenBank/DDBJ whole genome shotgun (WGS) entry which is preliminary data.</text>
</comment>
<accession>A0ABQ0ZE46</accession>
<name>A0ABQ0ZE46_9HYPH</name>
<proteinExistence type="predicted"/>
<feature type="region of interest" description="Disordered" evidence="1">
    <location>
        <begin position="85"/>
        <end position="142"/>
    </location>
</feature>
<dbReference type="Proteomes" id="UP000390335">
    <property type="component" value="Unassembled WGS sequence"/>
</dbReference>
<evidence type="ECO:0000313" key="3">
    <source>
        <dbReference type="Proteomes" id="UP000390335"/>
    </source>
</evidence>